<evidence type="ECO:0008006" key="3">
    <source>
        <dbReference type="Google" id="ProtNLM"/>
    </source>
</evidence>
<keyword evidence="1" id="KW-0614">Plasmid</keyword>
<sequence>MQSINSALICIAISLIMLGCKPRWTHLEGSWSIQFAIINGKKVSKWDLPISCHYFFLNKDLTCVFPVLLDKHEMENTRHMCESTWRMFRKDGIMYLEIKSSDDEVFHGVYEITHYGRFRKKNHTGVAVPTVGMRLQTIIDKQDTVIFDCVKNIISI</sequence>
<gene>
    <name evidence="1" type="ORF">FUAX_52980</name>
</gene>
<protein>
    <recommendedName>
        <fullName evidence="3">Lipocalin-like domain-containing protein</fullName>
    </recommendedName>
</protein>
<dbReference type="Proteomes" id="UP001348817">
    <property type="component" value="Plasmid pFA7"/>
</dbReference>
<evidence type="ECO:0000313" key="2">
    <source>
        <dbReference type="Proteomes" id="UP001348817"/>
    </source>
</evidence>
<dbReference type="EMBL" id="AP025321">
    <property type="protein sequence ID" value="BDD12866.1"/>
    <property type="molecule type" value="Genomic_DNA"/>
</dbReference>
<dbReference type="RefSeq" id="WP_338396105.1">
    <property type="nucleotide sequence ID" value="NZ_AP025321.1"/>
</dbReference>
<organism evidence="1 2">
    <name type="scientific">Fulvitalea axinellae</name>
    <dbReference type="NCBI Taxonomy" id="1182444"/>
    <lineage>
        <taxon>Bacteria</taxon>
        <taxon>Pseudomonadati</taxon>
        <taxon>Bacteroidota</taxon>
        <taxon>Cytophagia</taxon>
        <taxon>Cytophagales</taxon>
        <taxon>Persicobacteraceae</taxon>
        <taxon>Fulvitalea</taxon>
    </lineage>
</organism>
<name>A0AAU9DIB3_9BACT</name>
<reference evidence="1 2" key="1">
    <citation type="submission" date="2021-12" db="EMBL/GenBank/DDBJ databases">
        <title>Genome sequencing of bacteria with rrn-lacking chromosome and rrn-plasmid.</title>
        <authorList>
            <person name="Anda M."/>
            <person name="Iwasaki W."/>
        </authorList>
    </citation>
    <scope>NUCLEOTIDE SEQUENCE [LARGE SCALE GENOMIC DNA]</scope>
    <source>
        <strain evidence="1 2">DSM 100852</strain>
        <plasmid evidence="1 2">pFA7</plasmid>
    </source>
</reference>
<accession>A0AAU9DIB3</accession>
<keyword evidence="2" id="KW-1185">Reference proteome</keyword>
<geneLocation type="plasmid" evidence="1 2">
    <name>pFA7</name>
</geneLocation>
<dbReference type="AlphaFoldDB" id="A0AAU9DIB3"/>
<proteinExistence type="predicted"/>
<dbReference type="KEGG" id="fax:FUAX_52980"/>
<evidence type="ECO:0000313" key="1">
    <source>
        <dbReference type="EMBL" id="BDD12866.1"/>
    </source>
</evidence>